<dbReference type="GO" id="GO:0016567">
    <property type="term" value="P:protein ubiquitination"/>
    <property type="evidence" value="ECO:0007669"/>
    <property type="project" value="UniProtKB-UniPathway"/>
</dbReference>
<dbReference type="UniPathway" id="UPA00143"/>
<dbReference type="PROSITE" id="PS50089">
    <property type="entry name" value="ZF_RING_2"/>
    <property type="match status" value="1"/>
</dbReference>
<feature type="transmembrane region" description="Helical" evidence="6">
    <location>
        <begin position="99"/>
        <end position="122"/>
    </location>
</feature>
<feature type="domain" description="RING-type" evidence="7">
    <location>
        <begin position="194"/>
        <end position="238"/>
    </location>
</feature>
<dbReference type="Gene3D" id="3.30.40.10">
    <property type="entry name" value="Zinc/RING finger domain, C3HC4 (zinc finger)"/>
    <property type="match status" value="1"/>
</dbReference>
<dbReference type="InterPro" id="IPR013083">
    <property type="entry name" value="Znf_RING/FYVE/PHD"/>
</dbReference>
<dbReference type="SMART" id="SM00184">
    <property type="entry name" value="RING"/>
    <property type="match status" value="1"/>
</dbReference>
<evidence type="ECO:0000256" key="2">
    <source>
        <dbReference type="ARBA" id="ARBA00022771"/>
    </source>
</evidence>
<sequence length="246" mass="27889">MFEFGSLLEPTFSILNETSHLSTTSNSDSENDEKNLSSVAYFIFGFFLFWNSVVCIPTTRGLSGLLRGECNQYVVHLVCPHWLIGFIIPFFAALNSGLLLGYIFFTLSFVLPYSIAIFLEILKCLRGERRWCPHLPTRQVHDGDGSGSRILQEATENTDDRTTGRPTLSRTDQSKLSLRINTIVCAEDDSARFCSICLEDFHTGEEIGMSMDVECKHIYHKDCITEWLEAHDNCPICRRTYITSTS</sequence>
<dbReference type="InterPro" id="IPR051834">
    <property type="entry name" value="RING_finger_E3_ligase"/>
</dbReference>
<proteinExistence type="predicted"/>
<dbReference type="AlphaFoldDB" id="A0A7S2GZZ3"/>
<feature type="transmembrane region" description="Helical" evidence="6">
    <location>
        <begin position="74"/>
        <end position="93"/>
    </location>
</feature>
<protein>
    <recommendedName>
        <fullName evidence="7">RING-type domain-containing protein</fullName>
    </recommendedName>
</protein>
<feature type="transmembrane region" description="Helical" evidence="6">
    <location>
        <begin position="39"/>
        <end position="62"/>
    </location>
</feature>
<gene>
    <name evidence="8" type="ORF">HTAM1171_LOCUS2593</name>
</gene>
<evidence type="ECO:0000256" key="1">
    <source>
        <dbReference type="ARBA" id="ARBA00022723"/>
    </source>
</evidence>
<dbReference type="GO" id="GO:0006511">
    <property type="term" value="P:ubiquitin-dependent protein catabolic process"/>
    <property type="evidence" value="ECO:0007669"/>
    <property type="project" value="TreeGrafter"/>
</dbReference>
<dbReference type="GO" id="GO:0061630">
    <property type="term" value="F:ubiquitin protein ligase activity"/>
    <property type="evidence" value="ECO:0007669"/>
    <property type="project" value="TreeGrafter"/>
</dbReference>
<dbReference type="GO" id="GO:0008270">
    <property type="term" value="F:zinc ion binding"/>
    <property type="evidence" value="ECO:0007669"/>
    <property type="project" value="UniProtKB-KW"/>
</dbReference>
<dbReference type="PANTHER" id="PTHR45931">
    <property type="entry name" value="SI:CH211-59O9.10"/>
    <property type="match status" value="1"/>
</dbReference>
<keyword evidence="6" id="KW-0472">Membrane</keyword>
<evidence type="ECO:0000256" key="3">
    <source>
        <dbReference type="ARBA" id="ARBA00022833"/>
    </source>
</evidence>
<dbReference type="Pfam" id="PF13639">
    <property type="entry name" value="zf-RING_2"/>
    <property type="match status" value="1"/>
</dbReference>
<accession>A0A7S2GZZ3</accession>
<evidence type="ECO:0000259" key="7">
    <source>
        <dbReference type="PROSITE" id="PS50089"/>
    </source>
</evidence>
<feature type="region of interest" description="Disordered" evidence="5">
    <location>
        <begin position="140"/>
        <end position="169"/>
    </location>
</feature>
<keyword evidence="6" id="KW-0812">Transmembrane</keyword>
<dbReference type="EMBL" id="HBGV01004282">
    <property type="protein sequence ID" value="CAD9476477.1"/>
    <property type="molecule type" value="Transcribed_RNA"/>
</dbReference>
<dbReference type="GO" id="GO:0005634">
    <property type="term" value="C:nucleus"/>
    <property type="evidence" value="ECO:0007669"/>
    <property type="project" value="TreeGrafter"/>
</dbReference>
<keyword evidence="3" id="KW-0862">Zinc</keyword>
<keyword evidence="2 4" id="KW-0863">Zinc-finger</keyword>
<dbReference type="SUPFAM" id="SSF57850">
    <property type="entry name" value="RING/U-box"/>
    <property type="match status" value="1"/>
</dbReference>
<evidence type="ECO:0000256" key="6">
    <source>
        <dbReference type="SAM" id="Phobius"/>
    </source>
</evidence>
<name>A0A7S2GZZ3_9STRA</name>
<reference evidence="8" key="1">
    <citation type="submission" date="2021-01" db="EMBL/GenBank/DDBJ databases">
        <authorList>
            <person name="Corre E."/>
            <person name="Pelletier E."/>
            <person name="Niang G."/>
            <person name="Scheremetjew M."/>
            <person name="Finn R."/>
            <person name="Kale V."/>
            <person name="Holt S."/>
            <person name="Cochrane G."/>
            <person name="Meng A."/>
            <person name="Brown T."/>
            <person name="Cohen L."/>
        </authorList>
    </citation>
    <scope>NUCLEOTIDE SEQUENCE</scope>
    <source>
        <strain evidence="8">CCMP826</strain>
    </source>
</reference>
<keyword evidence="6" id="KW-1133">Transmembrane helix</keyword>
<evidence type="ECO:0000313" key="8">
    <source>
        <dbReference type="EMBL" id="CAD9476477.1"/>
    </source>
</evidence>
<evidence type="ECO:0000256" key="4">
    <source>
        <dbReference type="PROSITE-ProRule" id="PRU00175"/>
    </source>
</evidence>
<organism evidence="8">
    <name type="scientific">Helicotheca tamesis</name>
    <dbReference type="NCBI Taxonomy" id="374047"/>
    <lineage>
        <taxon>Eukaryota</taxon>
        <taxon>Sar</taxon>
        <taxon>Stramenopiles</taxon>
        <taxon>Ochrophyta</taxon>
        <taxon>Bacillariophyta</taxon>
        <taxon>Mediophyceae</taxon>
        <taxon>Lithodesmiophycidae</taxon>
        <taxon>Lithodesmiales</taxon>
        <taxon>Lithodesmiaceae</taxon>
        <taxon>Helicotheca</taxon>
    </lineage>
</organism>
<evidence type="ECO:0000256" key="5">
    <source>
        <dbReference type="SAM" id="MobiDB-lite"/>
    </source>
</evidence>
<dbReference type="PANTHER" id="PTHR45931:SF3">
    <property type="entry name" value="RING ZINC FINGER-CONTAINING PROTEIN"/>
    <property type="match status" value="1"/>
</dbReference>
<dbReference type="InterPro" id="IPR001841">
    <property type="entry name" value="Znf_RING"/>
</dbReference>
<keyword evidence="1" id="KW-0479">Metal-binding</keyword>